<dbReference type="OrthoDB" id="640742at2759"/>
<reference evidence="4" key="2">
    <citation type="submission" date="2017-02" db="EMBL/GenBank/DDBJ databases">
        <title>Sunflower complete genome.</title>
        <authorList>
            <person name="Langlade N."/>
            <person name="Munos S."/>
        </authorList>
    </citation>
    <scope>NUCLEOTIDE SEQUENCE [LARGE SCALE GENOMIC DNA]</scope>
    <source>
        <tissue evidence="4">Leaves</tissue>
    </source>
</reference>
<keyword evidence="2" id="KW-0472">Membrane</keyword>
<dbReference type="InParanoid" id="A0A251T4I5"/>
<dbReference type="Gramene" id="mRNA:HanXRQr2_Chr12g0560251">
    <property type="protein sequence ID" value="mRNA:HanXRQr2_Chr12g0560251"/>
    <property type="gene ID" value="HanXRQr2_Chr12g0560251"/>
</dbReference>
<feature type="transmembrane region" description="Helical" evidence="2">
    <location>
        <begin position="40"/>
        <end position="59"/>
    </location>
</feature>
<proteinExistence type="inferred from homology"/>
<dbReference type="EMBL" id="CM007901">
    <property type="protein sequence ID" value="OTG05814.1"/>
    <property type="molecule type" value="Genomic_DNA"/>
</dbReference>
<comment type="similarity">
    <text evidence="1">Belongs to the caleosin family.</text>
</comment>
<dbReference type="AlphaFoldDB" id="A0A251T4I5"/>
<dbReference type="InterPro" id="IPR011992">
    <property type="entry name" value="EF-hand-dom_pair"/>
</dbReference>
<dbReference type="EMBL" id="MNCJ02000327">
    <property type="protein sequence ID" value="KAF5779506.1"/>
    <property type="molecule type" value="Genomic_DNA"/>
</dbReference>
<dbReference type="GO" id="GO:0004601">
    <property type="term" value="F:peroxidase activity"/>
    <property type="evidence" value="ECO:0007669"/>
    <property type="project" value="UniProtKB-KW"/>
</dbReference>
<keyword evidence="2" id="KW-1133">Transmembrane helix</keyword>
<dbReference type="EC" id="1.11.2.3" evidence="3"/>
<organism evidence="4 5">
    <name type="scientific">Helianthus annuus</name>
    <name type="common">Common sunflower</name>
    <dbReference type="NCBI Taxonomy" id="4232"/>
    <lineage>
        <taxon>Eukaryota</taxon>
        <taxon>Viridiplantae</taxon>
        <taxon>Streptophyta</taxon>
        <taxon>Embryophyta</taxon>
        <taxon>Tracheophyta</taxon>
        <taxon>Spermatophyta</taxon>
        <taxon>Magnoliopsida</taxon>
        <taxon>eudicotyledons</taxon>
        <taxon>Gunneridae</taxon>
        <taxon>Pentapetalae</taxon>
        <taxon>asterids</taxon>
        <taxon>campanulids</taxon>
        <taxon>Asterales</taxon>
        <taxon>Asteraceae</taxon>
        <taxon>Asteroideae</taxon>
        <taxon>Heliantheae alliance</taxon>
        <taxon>Heliantheae</taxon>
        <taxon>Helianthus</taxon>
    </lineage>
</organism>
<dbReference type="Pfam" id="PF05042">
    <property type="entry name" value="Caleosin"/>
    <property type="match status" value="1"/>
</dbReference>
<gene>
    <name evidence="4" type="ORF">HannXRQ_Chr12g0377811</name>
    <name evidence="3" type="ORF">HanXRQr2_Chr12g0560251</name>
</gene>
<evidence type="ECO:0000313" key="5">
    <source>
        <dbReference type="Proteomes" id="UP000215914"/>
    </source>
</evidence>
<dbReference type="STRING" id="4232.A0A251T4I5"/>
<keyword evidence="5" id="KW-1185">Reference proteome</keyword>
<evidence type="ECO:0000313" key="4">
    <source>
        <dbReference type="EMBL" id="OTG05814.1"/>
    </source>
</evidence>
<dbReference type="GO" id="GO:1990137">
    <property type="term" value="F:plant seed peroxygenase activity"/>
    <property type="evidence" value="ECO:0007669"/>
    <property type="project" value="UniProtKB-EC"/>
</dbReference>
<keyword evidence="3" id="KW-0575">Peroxidase</keyword>
<keyword evidence="3" id="KW-0560">Oxidoreductase</keyword>
<sequence>MADNEAIDSDQNVLKKHAAFFDRNNDGVIYPWETFQGFRAIGSGILLSTIAAIYINVSLSRKTRPVKRYPNLLFPINIVNITMGKHGSDSGVYDSHGRFVPSKFEEIFQKYARTNPEALTTDELDEFLKGNREPKDYGGWIVGLTEWKTLYYLAKDKNGLLEKDTIKAVYDGSLFEKMEAETAKKKHK</sequence>
<protein>
    <submittedName>
        <fullName evidence="3">Plant seed peroxygenase</fullName>
        <ecNumber evidence="3">1.11.2.3</ecNumber>
    </submittedName>
    <submittedName>
        <fullName evidence="4">Putative caleosin-related, EF-hand domain pair</fullName>
    </submittedName>
</protein>
<dbReference type="InterPro" id="IPR007736">
    <property type="entry name" value="Caleosin-related"/>
</dbReference>
<dbReference type="SUPFAM" id="SSF47473">
    <property type="entry name" value="EF-hand"/>
    <property type="match status" value="1"/>
</dbReference>
<reference evidence="3 5" key="1">
    <citation type="journal article" date="2017" name="Nature">
        <title>The sunflower genome provides insights into oil metabolism, flowering and Asterid evolution.</title>
        <authorList>
            <person name="Badouin H."/>
            <person name="Gouzy J."/>
            <person name="Grassa C.J."/>
            <person name="Murat F."/>
            <person name="Staton S.E."/>
            <person name="Cottret L."/>
            <person name="Lelandais-Briere C."/>
            <person name="Owens G.L."/>
            <person name="Carrere S."/>
            <person name="Mayjonade B."/>
            <person name="Legrand L."/>
            <person name="Gill N."/>
            <person name="Kane N.C."/>
            <person name="Bowers J.E."/>
            <person name="Hubner S."/>
            <person name="Bellec A."/>
            <person name="Berard A."/>
            <person name="Berges H."/>
            <person name="Blanchet N."/>
            <person name="Boniface M.C."/>
            <person name="Brunel D."/>
            <person name="Catrice O."/>
            <person name="Chaidir N."/>
            <person name="Claudel C."/>
            <person name="Donnadieu C."/>
            <person name="Faraut T."/>
            <person name="Fievet G."/>
            <person name="Helmstetter N."/>
            <person name="King M."/>
            <person name="Knapp S.J."/>
            <person name="Lai Z."/>
            <person name="Le Paslier M.C."/>
            <person name="Lippi Y."/>
            <person name="Lorenzon L."/>
            <person name="Mandel J.R."/>
            <person name="Marage G."/>
            <person name="Marchand G."/>
            <person name="Marquand E."/>
            <person name="Bret-Mestries E."/>
            <person name="Morien E."/>
            <person name="Nambeesan S."/>
            <person name="Nguyen T."/>
            <person name="Pegot-Espagnet P."/>
            <person name="Pouilly N."/>
            <person name="Raftis F."/>
            <person name="Sallet E."/>
            <person name="Schiex T."/>
            <person name="Thomas J."/>
            <person name="Vandecasteele C."/>
            <person name="Vares D."/>
            <person name="Vear F."/>
            <person name="Vautrin S."/>
            <person name="Crespi M."/>
            <person name="Mangin B."/>
            <person name="Burke J.M."/>
            <person name="Salse J."/>
            <person name="Munos S."/>
            <person name="Vincourt P."/>
            <person name="Rieseberg L.H."/>
            <person name="Langlade N.B."/>
        </authorList>
    </citation>
    <scope>NUCLEOTIDE SEQUENCE [LARGE SCALE GENOMIC DNA]</scope>
    <source>
        <strain evidence="5">cv. SF193</strain>
        <tissue evidence="3">Leaves</tissue>
    </source>
</reference>
<evidence type="ECO:0000313" key="3">
    <source>
        <dbReference type="EMBL" id="KAF5779506.1"/>
    </source>
</evidence>
<reference evidence="3" key="3">
    <citation type="submission" date="2020-06" db="EMBL/GenBank/DDBJ databases">
        <title>Helianthus annuus Genome sequencing and assembly Release 2.</title>
        <authorList>
            <person name="Gouzy J."/>
            <person name="Langlade N."/>
            <person name="Munos S."/>
        </authorList>
    </citation>
    <scope>NUCLEOTIDE SEQUENCE</scope>
    <source>
        <tissue evidence="3">Leaves</tissue>
    </source>
</reference>
<dbReference type="GO" id="GO:0004497">
    <property type="term" value="F:monooxygenase activity"/>
    <property type="evidence" value="ECO:0000318"/>
    <property type="project" value="GO_Central"/>
</dbReference>
<accession>A0A251T4I5</accession>
<name>A0A251T4I5_HELAN</name>
<evidence type="ECO:0000256" key="1">
    <source>
        <dbReference type="ARBA" id="ARBA00006765"/>
    </source>
</evidence>
<dbReference type="Proteomes" id="UP000215914">
    <property type="component" value="Chromosome 12"/>
</dbReference>
<dbReference type="GO" id="GO:0005509">
    <property type="term" value="F:calcium ion binding"/>
    <property type="evidence" value="ECO:0000318"/>
    <property type="project" value="GO_Central"/>
</dbReference>
<dbReference type="FunCoup" id="A0A251T4I5">
    <property type="interactions" value="219"/>
</dbReference>
<dbReference type="PANTHER" id="PTHR31495:SF1">
    <property type="entry name" value="INACTIVE PEROXYGENASE-LIKE PROTEIN-RELATED"/>
    <property type="match status" value="1"/>
</dbReference>
<dbReference type="PANTHER" id="PTHR31495">
    <property type="entry name" value="PEROXYGENASE 3-RELATED"/>
    <property type="match status" value="1"/>
</dbReference>
<keyword evidence="2" id="KW-0812">Transmembrane</keyword>
<evidence type="ECO:0000256" key="2">
    <source>
        <dbReference type="SAM" id="Phobius"/>
    </source>
</evidence>
<dbReference type="OMA" id="AFVEWKL"/>